<dbReference type="OrthoDB" id="339915at2"/>
<protein>
    <recommendedName>
        <fullName evidence="3">Lipoprotein</fullName>
    </recommendedName>
</protein>
<accession>A0A1D7UY11</accession>
<name>A0A1D7UY11_9LEPT</name>
<proteinExistence type="predicted"/>
<dbReference type="RefSeq" id="WP_069607678.1">
    <property type="nucleotide sequence ID" value="NZ_CP015217.1"/>
</dbReference>
<evidence type="ECO:0000313" key="1">
    <source>
        <dbReference type="EMBL" id="AOP34451.1"/>
    </source>
</evidence>
<reference evidence="1 2" key="1">
    <citation type="submission" date="2016-04" db="EMBL/GenBank/DDBJ databases">
        <title>Complete genome seqeunce of Leptospira alstonii serovar Room22.</title>
        <authorList>
            <person name="Nally J.E."/>
            <person name="Bayles D.O."/>
            <person name="Hurley D."/>
            <person name="Fanning S."/>
            <person name="McMahon B.J."/>
            <person name="Arent Z."/>
        </authorList>
    </citation>
    <scope>NUCLEOTIDE SEQUENCE [LARGE SCALE GENOMIC DNA]</scope>
    <source>
        <strain evidence="1 2">GWTS #1</strain>
    </source>
</reference>
<evidence type="ECO:0000313" key="2">
    <source>
        <dbReference type="Proteomes" id="UP000094197"/>
    </source>
</evidence>
<evidence type="ECO:0008006" key="3">
    <source>
        <dbReference type="Google" id="ProtNLM"/>
    </source>
</evidence>
<dbReference type="AlphaFoldDB" id="A0A1D7UY11"/>
<organism evidence="1 2">
    <name type="scientific">Leptospira tipperaryensis</name>
    <dbReference type="NCBI Taxonomy" id="2564040"/>
    <lineage>
        <taxon>Bacteria</taxon>
        <taxon>Pseudomonadati</taxon>
        <taxon>Spirochaetota</taxon>
        <taxon>Spirochaetia</taxon>
        <taxon>Leptospirales</taxon>
        <taxon>Leptospiraceae</taxon>
        <taxon>Leptospira</taxon>
    </lineage>
</organism>
<dbReference type="KEGG" id="laj:A0128_11685"/>
<dbReference type="EMBL" id="CP015217">
    <property type="protein sequence ID" value="AOP34451.1"/>
    <property type="molecule type" value="Genomic_DNA"/>
</dbReference>
<dbReference type="Proteomes" id="UP000094197">
    <property type="component" value="Chromosome 1"/>
</dbReference>
<gene>
    <name evidence="1" type="ORF">A0128_11685</name>
</gene>
<keyword evidence="2" id="KW-1185">Reference proteome</keyword>
<sequence length="254" mass="28482">MKNKTQLFLILLSILFWTATCINIPYRARVYSSVPSPKMNELKTKKWAILPTLTVYPVAAISSQIDGRFDSMKATNPNFVQATPSDIKKFLTDVSFTKSLSKIYTSVWEREKSERIVLATGKELLQAQFVKAMNDGALANASTTPQAIETNDDFFVSDLKGLEGDFKSLKLKQDYAILPVLLDYRPHVTVTDIYIILFPVFLGKTVLESYNMTYFVVDLKTGKNIRTIRSVLGSGGVEDSNIQIDSMIGQVLEN</sequence>